<gene>
    <name evidence="1" type="ORF">C1702_01770</name>
    <name evidence="2" type="ORF">EV676_102372</name>
</gene>
<keyword evidence="2" id="KW-0966">Cell projection</keyword>
<dbReference type="Proteomes" id="UP000239406">
    <property type="component" value="Unassembled WGS sequence"/>
</dbReference>
<keyword evidence="3" id="KW-1185">Reference proteome</keyword>
<dbReference type="Proteomes" id="UP000294772">
    <property type="component" value="Unassembled WGS sequence"/>
</dbReference>
<reference evidence="2 4" key="2">
    <citation type="submission" date="2019-03" db="EMBL/GenBank/DDBJ databases">
        <title>Genomic Encyclopedia of Type Strains, Phase IV (KMG-IV): sequencing the most valuable type-strain genomes for metagenomic binning, comparative biology and taxonomic classification.</title>
        <authorList>
            <person name="Goeker M."/>
        </authorList>
    </citation>
    <scope>NUCLEOTIDE SEQUENCE [LARGE SCALE GENOMIC DNA]</scope>
    <source>
        <strain evidence="2 4">DSM 15264</strain>
    </source>
</reference>
<dbReference type="EMBL" id="SLXF01000002">
    <property type="protein sequence ID" value="TCP08862.1"/>
    <property type="molecule type" value="Genomic_DNA"/>
</dbReference>
<dbReference type="AlphaFoldDB" id="A0A2S5T9R6"/>
<reference evidence="1 3" key="1">
    <citation type="submission" date="2018-02" db="EMBL/GenBank/DDBJ databases">
        <title>Reclassifiation of [Polyangium] brachysporum DSM 7029 as Guopingzhaonella breviflexa gen. nov., sp. nov., a member of the family Comamonadaceae.</title>
        <authorList>
            <person name="Tang B."/>
        </authorList>
    </citation>
    <scope>NUCLEOTIDE SEQUENCE [LARGE SCALE GENOMIC DNA]</scope>
    <source>
        <strain evidence="1 3">DSM 15344</strain>
    </source>
</reference>
<name>A0A2S5T9R6_9BURK</name>
<dbReference type="RefSeq" id="WP_104355934.1">
    <property type="nucleotide sequence ID" value="NZ_CALFFA010000024.1"/>
</dbReference>
<evidence type="ECO:0000313" key="1">
    <source>
        <dbReference type="EMBL" id="PPE71744.1"/>
    </source>
</evidence>
<dbReference type="OrthoDB" id="9150627at2"/>
<evidence type="ECO:0000313" key="4">
    <source>
        <dbReference type="Proteomes" id="UP000294772"/>
    </source>
</evidence>
<proteinExistence type="predicted"/>
<keyword evidence="2" id="KW-0969">Cilium</keyword>
<organism evidence="1 3">
    <name type="scientific">Caldimonas thermodepolymerans</name>
    <dbReference type="NCBI Taxonomy" id="215580"/>
    <lineage>
        <taxon>Bacteria</taxon>
        <taxon>Pseudomonadati</taxon>
        <taxon>Pseudomonadota</taxon>
        <taxon>Betaproteobacteria</taxon>
        <taxon>Burkholderiales</taxon>
        <taxon>Sphaerotilaceae</taxon>
        <taxon>Caldimonas</taxon>
    </lineage>
</organism>
<protein>
    <submittedName>
        <fullName evidence="2">Flagellar biosynthesis protein FlhG</fullName>
    </submittedName>
</protein>
<evidence type="ECO:0000313" key="2">
    <source>
        <dbReference type="EMBL" id="TCP08862.1"/>
    </source>
</evidence>
<dbReference type="EMBL" id="PSNY01000001">
    <property type="protein sequence ID" value="PPE71744.1"/>
    <property type="molecule type" value="Genomic_DNA"/>
</dbReference>
<sequence length="267" mass="28083">MLERGFDQAHGLRRLFSYHAVHLLPVVANPCLPGSPALLEGLCQGLAAQGLHTLVVDAVPGGGLDIADALTRDLDLGQWIVDADALTSVLAVGPTLASFGQVEGAPSLLFESLREAVPSADVVMFHADANTLAGLFRARRVRPLVLAGDDPQALTHAYASIKILALSAGLRRHAVVLDTGAPVSGTCPAATSLVRCVRDFLDGEARIEAVTCTARDDEAALERTLRELSNNLLHCALPFSMQDGEGCAWDGLATFQAAHVAAHQAFN</sequence>
<evidence type="ECO:0000313" key="3">
    <source>
        <dbReference type="Proteomes" id="UP000239406"/>
    </source>
</evidence>
<keyword evidence="2" id="KW-0282">Flagellum</keyword>
<accession>A0A2S5T9R6</accession>
<comment type="caution">
    <text evidence="1">The sequence shown here is derived from an EMBL/GenBank/DDBJ whole genome shotgun (WGS) entry which is preliminary data.</text>
</comment>